<sequence>MPLSINRRVLMAAGAAFLAWNMGGPAAAQAPSTLRFSAVFSDQDIRAEMMKRFAEDIKTQGFTLQPYYGGTLFKQGTELVAMQRGNLEMGNIAPQDISNQIPAWSIVTSAYLFRDADHLKKVFAGDVGQQLKKMASDKLGIHILGPTYFGARHVGLKPNKKINTPEDLAGIKLRMPGGDAWQFLGQSLGANPTPMAYAEVYTGLQTGAIDGQDNPLPNVQNMKFYEVMSQIALTSHLVGFDLLAVSNKVWNAMSPEKQAAFQAAADKAIEWSTQEHLKKESELAAFFKEKGLTVYTPDLKAFRDYAQKKYLASDLAKSWEPGMLDKINAM</sequence>
<dbReference type="Pfam" id="PF03480">
    <property type="entry name" value="DctP"/>
    <property type="match status" value="1"/>
</dbReference>
<comment type="caution">
    <text evidence="3">The sequence shown here is derived from an EMBL/GenBank/DDBJ whole genome shotgun (WGS) entry which is preliminary data.</text>
</comment>
<reference evidence="3 4" key="1">
    <citation type="submission" date="2015-05" db="EMBL/GenBank/DDBJ databases">
        <title>Draft genome sequence of Microvirga vignae strain BR3299, a novel nitrogen fixing bacteria isolated from Brazil semi-aired region.</title>
        <authorList>
            <person name="Zilli J.E."/>
            <person name="Passos S.R."/>
            <person name="Leite J."/>
            <person name="Baldani J.I."/>
            <person name="Xavier G.R."/>
            <person name="Rumjaneck N.G."/>
            <person name="Simoes-Araujo J.L."/>
        </authorList>
    </citation>
    <scope>NUCLEOTIDE SEQUENCE [LARGE SCALE GENOMIC DNA]</scope>
    <source>
        <strain evidence="3 4">BR3299</strain>
    </source>
</reference>
<gene>
    <name evidence="3" type="ORF">AA309_07990</name>
</gene>
<dbReference type="OrthoDB" id="9803763at2"/>
<dbReference type="Proteomes" id="UP000035489">
    <property type="component" value="Unassembled WGS sequence"/>
</dbReference>
<dbReference type="RefSeq" id="WP_047188476.1">
    <property type="nucleotide sequence ID" value="NZ_LCYG01000019.1"/>
</dbReference>
<keyword evidence="4" id="KW-1185">Reference proteome</keyword>
<feature type="signal peptide" evidence="2">
    <location>
        <begin position="1"/>
        <end position="30"/>
    </location>
</feature>
<evidence type="ECO:0000256" key="2">
    <source>
        <dbReference type="SAM" id="SignalP"/>
    </source>
</evidence>
<dbReference type="PATRIC" id="fig|1225564.3.peg.2136"/>
<proteinExistence type="predicted"/>
<dbReference type="InterPro" id="IPR038404">
    <property type="entry name" value="TRAP_DctP_sf"/>
</dbReference>
<dbReference type="NCBIfam" id="NF037995">
    <property type="entry name" value="TRAP_S1"/>
    <property type="match status" value="1"/>
</dbReference>
<dbReference type="PANTHER" id="PTHR33376:SF4">
    <property type="entry name" value="SIALIC ACID-BINDING PERIPLASMIC PROTEIN SIAP"/>
    <property type="match status" value="1"/>
</dbReference>
<dbReference type="STRING" id="1225564.AA309_07990"/>
<keyword evidence="1 2" id="KW-0732">Signal</keyword>
<evidence type="ECO:0000313" key="3">
    <source>
        <dbReference type="EMBL" id="KLK93593.1"/>
    </source>
</evidence>
<dbReference type="AlphaFoldDB" id="A0A0H1REH7"/>
<dbReference type="EMBL" id="LCYG01000019">
    <property type="protein sequence ID" value="KLK93593.1"/>
    <property type="molecule type" value="Genomic_DNA"/>
</dbReference>
<dbReference type="GO" id="GO:0055085">
    <property type="term" value="P:transmembrane transport"/>
    <property type="evidence" value="ECO:0007669"/>
    <property type="project" value="InterPro"/>
</dbReference>
<evidence type="ECO:0000256" key="1">
    <source>
        <dbReference type="ARBA" id="ARBA00022729"/>
    </source>
</evidence>
<dbReference type="Gene3D" id="3.40.190.170">
    <property type="entry name" value="Bacterial extracellular solute-binding protein, family 7"/>
    <property type="match status" value="1"/>
</dbReference>
<dbReference type="InterPro" id="IPR018389">
    <property type="entry name" value="DctP_fam"/>
</dbReference>
<feature type="chain" id="PRO_5002593245" evidence="2">
    <location>
        <begin position="31"/>
        <end position="330"/>
    </location>
</feature>
<dbReference type="PANTHER" id="PTHR33376">
    <property type="match status" value="1"/>
</dbReference>
<organism evidence="3 4">
    <name type="scientific">Microvirga vignae</name>
    <dbReference type="NCBI Taxonomy" id="1225564"/>
    <lineage>
        <taxon>Bacteria</taxon>
        <taxon>Pseudomonadati</taxon>
        <taxon>Pseudomonadota</taxon>
        <taxon>Alphaproteobacteria</taxon>
        <taxon>Hyphomicrobiales</taxon>
        <taxon>Methylobacteriaceae</taxon>
        <taxon>Microvirga</taxon>
    </lineage>
</organism>
<name>A0A0H1REH7_9HYPH</name>
<accession>A0A0H1REH7</accession>
<dbReference type="CDD" id="cd13672">
    <property type="entry name" value="PBP2_TRAP_Siap"/>
    <property type="match status" value="1"/>
</dbReference>
<evidence type="ECO:0000313" key="4">
    <source>
        <dbReference type="Proteomes" id="UP000035489"/>
    </source>
</evidence>
<protein>
    <submittedName>
        <fullName evidence="3">C4-dicarboxylate ABC transporter</fullName>
    </submittedName>
</protein>